<keyword evidence="3" id="KW-0482">Metalloprotease</keyword>
<dbReference type="AlphaFoldDB" id="A0A7K3TFA6"/>
<dbReference type="GO" id="GO:0080120">
    <property type="term" value="P:CAAX-box protein maturation"/>
    <property type="evidence" value="ECO:0007669"/>
    <property type="project" value="UniProtKB-ARBA"/>
</dbReference>
<evidence type="ECO:0000313" key="4">
    <source>
        <dbReference type="Proteomes" id="UP000469763"/>
    </source>
</evidence>
<evidence type="ECO:0000313" key="3">
    <source>
        <dbReference type="EMBL" id="NEG77785.1"/>
    </source>
</evidence>
<keyword evidence="1" id="KW-0472">Membrane</keyword>
<feature type="transmembrane region" description="Helical" evidence="1">
    <location>
        <begin position="75"/>
        <end position="95"/>
    </location>
</feature>
<keyword evidence="4" id="KW-1185">Reference proteome</keyword>
<feature type="transmembrane region" description="Helical" evidence="1">
    <location>
        <begin position="107"/>
        <end position="131"/>
    </location>
</feature>
<dbReference type="OrthoDB" id="4551771at2"/>
<feature type="domain" description="CAAX prenyl protease 2/Lysostaphin resistance protein A-like" evidence="2">
    <location>
        <begin position="162"/>
        <end position="244"/>
    </location>
</feature>
<keyword evidence="3" id="KW-0645">Protease</keyword>
<name>A0A7K3TFA6_9BIFI</name>
<dbReference type="InterPro" id="IPR003675">
    <property type="entry name" value="Rce1/LyrA-like_dom"/>
</dbReference>
<keyword evidence="1" id="KW-1133">Transmembrane helix</keyword>
<protein>
    <submittedName>
        <fullName evidence="3">CPBP family intramembrane metalloprotease</fullName>
    </submittedName>
</protein>
<organism evidence="3 4">
    <name type="scientific">Bifidobacterium avesanii</name>
    <dbReference type="NCBI Taxonomy" id="1798157"/>
    <lineage>
        <taxon>Bacteria</taxon>
        <taxon>Bacillati</taxon>
        <taxon>Actinomycetota</taxon>
        <taxon>Actinomycetes</taxon>
        <taxon>Bifidobacteriales</taxon>
        <taxon>Bifidobacteriaceae</taxon>
        <taxon>Bifidobacterium</taxon>
    </lineage>
</organism>
<dbReference type="Pfam" id="PF02517">
    <property type="entry name" value="Rce1-like"/>
    <property type="match status" value="1"/>
</dbReference>
<reference evidence="3 4" key="1">
    <citation type="submission" date="2019-10" db="EMBL/GenBank/DDBJ databases">
        <title>Bifidobacterium from non-human primates.</title>
        <authorList>
            <person name="Modesto M."/>
        </authorList>
    </citation>
    <scope>NUCLEOTIDE SEQUENCE [LARGE SCALE GENOMIC DNA]</scope>
    <source>
        <strain evidence="3 4">TREC</strain>
    </source>
</reference>
<dbReference type="GO" id="GO:0006508">
    <property type="term" value="P:proteolysis"/>
    <property type="evidence" value="ECO:0007669"/>
    <property type="project" value="UniProtKB-KW"/>
</dbReference>
<feature type="transmembrane region" description="Helical" evidence="1">
    <location>
        <begin position="257"/>
        <end position="274"/>
    </location>
</feature>
<proteinExistence type="predicted"/>
<dbReference type="Proteomes" id="UP000469763">
    <property type="component" value="Unassembled WGS sequence"/>
</dbReference>
<keyword evidence="3" id="KW-0378">Hydrolase</keyword>
<gene>
    <name evidence="3" type="ORF">GFD22_02050</name>
</gene>
<accession>A0A7K3TFA6</accession>
<sequence length="289" mass="32495">MMRTVKQLLWADKTNIEPINGKPWLKVIMVVASLAYFFWIFGPILPLAFPFNNGPLITFNSIGPWNLDDYVQDDLIEVCHIAGGAVLAAIALYCFKPRHRRQSVSLLSHSASFVMALSAFIVSEFAFYAIYQLLTYFHVNPMLTVGDNQRLTIGLEAQILGVVDSSLGPILEEVIALFLIVVALRRCNVPWIWIVCIEGILRVSYHLYQGIPALTHVLWICAVVVIYKCTGSLIGIIVAHEVADIAIEYWPYDYQTIKMTMLGIGVLLCVVLLVERRMRNGQGNDPLIR</sequence>
<dbReference type="GO" id="GO:0008237">
    <property type="term" value="F:metallopeptidase activity"/>
    <property type="evidence" value="ECO:0007669"/>
    <property type="project" value="UniProtKB-KW"/>
</dbReference>
<keyword evidence="1" id="KW-0812">Transmembrane</keyword>
<dbReference type="GO" id="GO:0004175">
    <property type="term" value="F:endopeptidase activity"/>
    <property type="evidence" value="ECO:0007669"/>
    <property type="project" value="UniProtKB-ARBA"/>
</dbReference>
<evidence type="ECO:0000259" key="2">
    <source>
        <dbReference type="Pfam" id="PF02517"/>
    </source>
</evidence>
<feature type="transmembrane region" description="Helical" evidence="1">
    <location>
        <begin position="27"/>
        <end position="49"/>
    </location>
</feature>
<dbReference type="RefSeq" id="WP_152349814.1">
    <property type="nucleotide sequence ID" value="NZ_WBSN01000003.1"/>
</dbReference>
<dbReference type="EMBL" id="WHZY01000002">
    <property type="protein sequence ID" value="NEG77785.1"/>
    <property type="molecule type" value="Genomic_DNA"/>
</dbReference>
<feature type="transmembrane region" description="Helical" evidence="1">
    <location>
        <begin position="174"/>
        <end position="196"/>
    </location>
</feature>
<evidence type="ECO:0000256" key="1">
    <source>
        <dbReference type="SAM" id="Phobius"/>
    </source>
</evidence>
<comment type="caution">
    <text evidence="3">The sequence shown here is derived from an EMBL/GenBank/DDBJ whole genome shotgun (WGS) entry which is preliminary data.</text>
</comment>
<feature type="transmembrane region" description="Helical" evidence="1">
    <location>
        <begin position="217"/>
        <end position="237"/>
    </location>
</feature>